<sequence length="283" mass="31196">MIMLVLAVLSATAMDALIKLAGEDIGTWQLLFMRWLVGMLILLPVVIYVYKRGVIIKDKRIYYIRFLLNLIGCYALFYSLANIPFATVITILFAEPLFIIPLAVILLGETLSLKNVVASVIGFSAVFYINQPTKAGMGLDFFAPVIAALMLALEHVLNKKMGSEENPQLMLFWLAAPLALVSLPMTTLHVGWESVTAFQWWIVGAAAIFGNAYNYFIIVGFRYTKVSTGGVLLYLAVPLSFVIGAIAFEEIPSVSDIVCGVAILVASMLANVSFKRKSRQQKQ</sequence>
<comment type="caution">
    <text evidence="7">The sequence shown here is derived from an EMBL/GenBank/DDBJ whole genome shotgun (WGS) entry which is preliminary data.</text>
</comment>
<evidence type="ECO:0000256" key="3">
    <source>
        <dbReference type="ARBA" id="ARBA00022989"/>
    </source>
</evidence>
<dbReference type="Proteomes" id="UP000070529">
    <property type="component" value="Unassembled WGS sequence"/>
</dbReference>
<feature type="transmembrane region" description="Helical" evidence="5">
    <location>
        <begin position="86"/>
        <end position="106"/>
    </location>
</feature>
<feature type="transmembrane region" description="Helical" evidence="5">
    <location>
        <begin position="231"/>
        <end position="248"/>
    </location>
</feature>
<organism evidence="7 8">
    <name type="scientific">Enterovibrio coralii</name>
    <dbReference type="NCBI Taxonomy" id="294935"/>
    <lineage>
        <taxon>Bacteria</taxon>
        <taxon>Pseudomonadati</taxon>
        <taxon>Pseudomonadota</taxon>
        <taxon>Gammaproteobacteria</taxon>
        <taxon>Vibrionales</taxon>
        <taxon>Vibrionaceae</taxon>
        <taxon>Enterovibrio</taxon>
    </lineage>
</organism>
<name>A0A135IDN3_9GAMM</name>
<protein>
    <recommendedName>
        <fullName evidence="6">EamA domain-containing protein</fullName>
    </recommendedName>
</protein>
<keyword evidence="3 5" id="KW-1133">Transmembrane helix</keyword>
<dbReference type="EMBL" id="LNTY01000004">
    <property type="protein sequence ID" value="KXF83559.1"/>
    <property type="molecule type" value="Genomic_DNA"/>
</dbReference>
<feature type="transmembrane region" description="Helical" evidence="5">
    <location>
        <begin position="141"/>
        <end position="157"/>
    </location>
</feature>
<keyword evidence="8" id="KW-1185">Reference proteome</keyword>
<feature type="transmembrane region" description="Helical" evidence="5">
    <location>
        <begin position="31"/>
        <end position="50"/>
    </location>
</feature>
<dbReference type="InterPro" id="IPR037185">
    <property type="entry name" value="EmrE-like"/>
</dbReference>
<gene>
    <name evidence="7" type="ORF">ATN88_17050</name>
</gene>
<evidence type="ECO:0000256" key="5">
    <source>
        <dbReference type="SAM" id="Phobius"/>
    </source>
</evidence>
<evidence type="ECO:0000256" key="4">
    <source>
        <dbReference type="ARBA" id="ARBA00023136"/>
    </source>
</evidence>
<feature type="transmembrane region" description="Helical" evidence="5">
    <location>
        <begin position="198"/>
        <end position="219"/>
    </location>
</feature>
<comment type="subcellular location">
    <subcellularLocation>
        <location evidence="1">Membrane</location>
        <topology evidence="1">Multi-pass membrane protein</topology>
    </subcellularLocation>
</comment>
<dbReference type="InterPro" id="IPR000620">
    <property type="entry name" value="EamA_dom"/>
</dbReference>
<feature type="transmembrane region" description="Helical" evidence="5">
    <location>
        <begin position="113"/>
        <end position="129"/>
    </location>
</feature>
<feature type="domain" description="EamA" evidence="6">
    <location>
        <begin position="2"/>
        <end position="130"/>
    </location>
</feature>
<evidence type="ECO:0000313" key="7">
    <source>
        <dbReference type="EMBL" id="KXF83559.1"/>
    </source>
</evidence>
<dbReference type="SUPFAM" id="SSF103481">
    <property type="entry name" value="Multidrug resistance efflux transporter EmrE"/>
    <property type="match status" value="2"/>
</dbReference>
<feature type="transmembrane region" description="Helical" evidence="5">
    <location>
        <begin position="169"/>
        <end position="192"/>
    </location>
</feature>
<feature type="domain" description="EamA" evidence="6">
    <location>
        <begin position="145"/>
        <end position="271"/>
    </location>
</feature>
<accession>A0A135IDN3</accession>
<keyword evidence="2 5" id="KW-0812">Transmembrane</keyword>
<dbReference type="Pfam" id="PF00892">
    <property type="entry name" value="EamA"/>
    <property type="match status" value="2"/>
</dbReference>
<proteinExistence type="predicted"/>
<feature type="transmembrane region" description="Helical" evidence="5">
    <location>
        <begin position="254"/>
        <end position="274"/>
    </location>
</feature>
<dbReference type="PANTHER" id="PTHR22911:SF6">
    <property type="entry name" value="SOLUTE CARRIER FAMILY 35 MEMBER G1"/>
    <property type="match status" value="1"/>
</dbReference>
<dbReference type="PANTHER" id="PTHR22911">
    <property type="entry name" value="ACYL-MALONYL CONDENSING ENZYME-RELATED"/>
    <property type="match status" value="1"/>
</dbReference>
<reference evidence="7 8" key="1">
    <citation type="submission" date="2015-11" db="EMBL/GenBank/DDBJ databases">
        <title>Genomic Taxonomy of the Vibrionaceae.</title>
        <authorList>
            <person name="Gomez-Gil B."/>
            <person name="Enciso-Ibarra J."/>
        </authorList>
    </citation>
    <scope>NUCLEOTIDE SEQUENCE [LARGE SCALE GENOMIC DNA]</scope>
    <source>
        <strain evidence="7 8">CAIM 912</strain>
    </source>
</reference>
<dbReference type="GO" id="GO:0016020">
    <property type="term" value="C:membrane"/>
    <property type="evidence" value="ECO:0007669"/>
    <property type="project" value="UniProtKB-SubCell"/>
</dbReference>
<evidence type="ECO:0000313" key="8">
    <source>
        <dbReference type="Proteomes" id="UP000070529"/>
    </source>
</evidence>
<dbReference type="AlphaFoldDB" id="A0A135IDN3"/>
<dbReference type="STRING" id="294935.ATN88_17050"/>
<evidence type="ECO:0000256" key="2">
    <source>
        <dbReference type="ARBA" id="ARBA00022692"/>
    </source>
</evidence>
<evidence type="ECO:0000256" key="1">
    <source>
        <dbReference type="ARBA" id="ARBA00004141"/>
    </source>
</evidence>
<feature type="transmembrane region" description="Helical" evidence="5">
    <location>
        <begin position="62"/>
        <end position="80"/>
    </location>
</feature>
<keyword evidence="4 5" id="KW-0472">Membrane</keyword>
<evidence type="ECO:0000259" key="6">
    <source>
        <dbReference type="Pfam" id="PF00892"/>
    </source>
</evidence>